<evidence type="ECO:0000259" key="1">
    <source>
        <dbReference type="Pfam" id="PF00144"/>
    </source>
</evidence>
<dbReference type="SUPFAM" id="SSF56601">
    <property type="entry name" value="beta-lactamase/transpeptidase-like"/>
    <property type="match status" value="1"/>
</dbReference>
<dbReference type="Proteomes" id="UP000053263">
    <property type="component" value="Unassembled WGS sequence"/>
</dbReference>
<dbReference type="PANTHER" id="PTHR43283">
    <property type="entry name" value="BETA-LACTAMASE-RELATED"/>
    <property type="match status" value="1"/>
</dbReference>
<name>A0A0C9T524_PLICR</name>
<keyword evidence="3" id="KW-1185">Reference proteome</keyword>
<dbReference type="InterPro" id="IPR001466">
    <property type="entry name" value="Beta-lactam-related"/>
</dbReference>
<dbReference type="InterPro" id="IPR050789">
    <property type="entry name" value="Diverse_Enzym_Activities"/>
</dbReference>
<evidence type="ECO:0000313" key="2">
    <source>
        <dbReference type="EMBL" id="KII84454.1"/>
    </source>
</evidence>
<dbReference type="AlphaFoldDB" id="A0A0C9T524"/>
<feature type="domain" description="Beta-lactamase-related" evidence="1">
    <location>
        <begin position="11"/>
        <end position="394"/>
    </location>
</feature>
<dbReference type="EMBL" id="KN832571">
    <property type="protein sequence ID" value="KII84454.1"/>
    <property type="molecule type" value="Genomic_DNA"/>
</dbReference>
<dbReference type="HOGENOM" id="CLU_020027_11_1_1"/>
<sequence length="421" mass="46554">MSTTKLKAQVDALIQEAVKETLPFAVFTAYARDGSPIVSSFGGVLSLADEPPKPVTVDTVGYMASCTKLLTSIACLQCVERGLIKLDDPVGDIVRQVDELEILEGYGQDGKPKLRKPTNRITLRHLLTHTSGLSYGFYSETLTRWLNESKDNYSSYLAPEGTIFRPLEFEPGERFRYGVSLDVAGVVVETLTNLSLGDYIEKNITRPLQVDQHFSFFTDDFVADGRLASIYNRGSDQRLSPAVPRLRSKKDEDGSYLCPGGHGSFCSAPAYCQVLLTLVNQGVHPKLHTRILEAETVALLTSPQFDPVTQSQVIADLNHTGFIPNPEIIPGHSWHNYKSPELKKNHGLGGIIFQEGWKTGRSGHCMSWSGMCNSNWWIDIDKGVVGFFLAQVLPFGDPYAFGLFEQLETAVYEDLAVPQNV</sequence>
<gene>
    <name evidence="2" type="ORF">PLICRDRAFT_179686</name>
</gene>
<reference evidence="2 3" key="1">
    <citation type="submission" date="2014-06" db="EMBL/GenBank/DDBJ databases">
        <title>Evolutionary Origins and Diversification of the Mycorrhizal Mutualists.</title>
        <authorList>
            <consortium name="DOE Joint Genome Institute"/>
            <consortium name="Mycorrhizal Genomics Consortium"/>
            <person name="Kohler A."/>
            <person name="Kuo A."/>
            <person name="Nagy L.G."/>
            <person name="Floudas D."/>
            <person name="Copeland A."/>
            <person name="Barry K.W."/>
            <person name="Cichocki N."/>
            <person name="Veneault-Fourrey C."/>
            <person name="LaButti K."/>
            <person name="Lindquist E.A."/>
            <person name="Lipzen A."/>
            <person name="Lundell T."/>
            <person name="Morin E."/>
            <person name="Murat C."/>
            <person name="Riley R."/>
            <person name="Ohm R."/>
            <person name="Sun H."/>
            <person name="Tunlid A."/>
            <person name="Henrissat B."/>
            <person name="Grigoriev I.V."/>
            <person name="Hibbett D.S."/>
            <person name="Martin F."/>
        </authorList>
    </citation>
    <scope>NUCLEOTIDE SEQUENCE [LARGE SCALE GENOMIC DNA]</scope>
    <source>
        <strain evidence="2 3">FD-325 SS-3</strain>
    </source>
</reference>
<accession>A0A0C9T524</accession>
<dbReference type="Pfam" id="PF00144">
    <property type="entry name" value="Beta-lactamase"/>
    <property type="match status" value="1"/>
</dbReference>
<organism evidence="2 3">
    <name type="scientific">Plicaturopsis crispa FD-325 SS-3</name>
    <dbReference type="NCBI Taxonomy" id="944288"/>
    <lineage>
        <taxon>Eukaryota</taxon>
        <taxon>Fungi</taxon>
        <taxon>Dikarya</taxon>
        <taxon>Basidiomycota</taxon>
        <taxon>Agaricomycotina</taxon>
        <taxon>Agaricomycetes</taxon>
        <taxon>Agaricomycetidae</taxon>
        <taxon>Amylocorticiales</taxon>
        <taxon>Amylocorticiaceae</taxon>
        <taxon>Plicatura</taxon>
        <taxon>Plicaturopsis crispa</taxon>
    </lineage>
</organism>
<dbReference type="InterPro" id="IPR012338">
    <property type="entry name" value="Beta-lactam/transpept-like"/>
</dbReference>
<dbReference type="Gene3D" id="3.40.710.10">
    <property type="entry name" value="DD-peptidase/beta-lactamase superfamily"/>
    <property type="match status" value="1"/>
</dbReference>
<dbReference type="PANTHER" id="PTHR43283:SF3">
    <property type="entry name" value="BETA-LACTAMASE FAMILY PROTEIN (AFU_ORTHOLOGUE AFUA_5G07500)"/>
    <property type="match status" value="1"/>
</dbReference>
<proteinExistence type="predicted"/>
<dbReference type="OrthoDB" id="428260at2759"/>
<evidence type="ECO:0000313" key="3">
    <source>
        <dbReference type="Proteomes" id="UP000053263"/>
    </source>
</evidence>
<protein>
    <recommendedName>
        <fullName evidence="1">Beta-lactamase-related domain-containing protein</fullName>
    </recommendedName>
</protein>